<dbReference type="UniPathway" id="UPA00038">
    <property type="reaction ID" value="UER00491"/>
</dbReference>
<dbReference type="Gene3D" id="3.40.50.720">
    <property type="entry name" value="NAD(P)-binding Rossmann-like Domain"/>
    <property type="match status" value="2"/>
</dbReference>
<name>A0A7W9TLQ2_CASDE</name>
<dbReference type="Proteomes" id="UP000541136">
    <property type="component" value="Unassembled WGS sequence"/>
</dbReference>
<protein>
    <recommendedName>
        <fullName evidence="4 8">UDP-glucose 6-dehydrogenase</fullName>
        <ecNumber evidence="3 8">1.1.1.22</ecNumber>
    </recommendedName>
</protein>
<comment type="similarity">
    <text evidence="2 8">Belongs to the UDP-glucose/GDP-mannose dehydrogenase family.</text>
</comment>
<evidence type="ECO:0000313" key="14">
    <source>
        <dbReference type="Proteomes" id="UP000541136"/>
    </source>
</evidence>
<evidence type="ECO:0000256" key="10">
    <source>
        <dbReference type="PIRSR" id="PIRSR500134-2"/>
    </source>
</evidence>
<dbReference type="InterPro" id="IPR014027">
    <property type="entry name" value="UDP-Glc/GDP-Man_DH_C"/>
</dbReference>
<feature type="domain" description="UDP-glucose/GDP-mannose dehydrogenase C-terminal" evidence="12">
    <location>
        <begin position="326"/>
        <end position="429"/>
    </location>
</feature>
<dbReference type="SMART" id="SM00984">
    <property type="entry name" value="UDPG_MGDP_dh_C"/>
    <property type="match status" value="1"/>
</dbReference>
<feature type="binding site" evidence="10">
    <location>
        <begin position="161"/>
        <end position="164"/>
    </location>
    <ligand>
        <name>substrate</name>
    </ligand>
</feature>
<dbReference type="PIRSF" id="PIRSF000124">
    <property type="entry name" value="UDPglc_GDPman_dh"/>
    <property type="match status" value="1"/>
</dbReference>
<dbReference type="GO" id="GO:0003979">
    <property type="term" value="F:UDP-glucose 6-dehydrogenase activity"/>
    <property type="evidence" value="ECO:0007669"/>
    <property type="project" value="UniProtKB-EC"/>
</dbReference>
<dbReference type="NCBIfam" id="TIGR03026">
    <property type="entry name" value="NDP-sugDHase"/>
    <property type="match status" value="1"/>
</dbReference>
<feature type="binding site" evidence="10">
    <location>
        <position position="333"/>
    </location>
    <ligand>
        <name>substrate</name>
    </ligand>
</feature>
<sequence>MNIAIIGTGYVGLVTGACFAQAGIDVTCLDKDLRKIEMLRQGRVPFHEPGLEALIAAGRASGRLAFQSTLEPDLSLERAEAIFLAVGTPTGPDGRAALTDLLDCAALLARTLTHGTLVVVKSTVPVGTCERIRTLLETESLEAQSAVVPRPRFTVASNPEFLAEGRAVEDFLHPGRIVIGCDDPAACRLLRRLYAPFDPDGSRTLTMDVRSAEYAKYACNAALAARISMVNELACIAGPLGVDMHAVCKVLKTDPRIGPHYLRPGAGYGGSCLPKDLRALIAMAQDHGEPAYMLHSVETVNTGQCERLLDTLLACLAYDFKGRCVALWGLAFKAGTDDLREAPSLALARSLLEAGARVRAYDPVAGRSAEALIPDSMFELCPDPYLACEDADVLVVMTEWEEFREADFAQVAEKLNLATVFDCRQLYDAALLERHGLRHLEIGQRPASISQPLTDALQNAV</sequence>
<dbReference type="InterPro" id="IPR036220">
    <property type="entry name" value="UDP-Glc/GDP-Man_DH_C_sf"/>
</dbReference>
<reference evidence="13 14" key="1">
    <citation type="submission" date="2020-08" db="EMBL/GenBank/DDBJ databases">
        <title>Genomic Encyclopedia of Type Strains, Phase IV (KMG-IV): sequencing the most valuable type-strain genomes for metagenomic binning, comparative biology and taxonomic classification.</title>
        <authorList>
            <person name="Goeker M."/>
        </authorList>
    </citation>
    <scope>NUCLEOTIDE SEQUENCE [LARGE SCALE GENOMIC DNA]</scope>
    <source>
        <strain evidence="13 14">DSM 12141</strain>
    </source>
</reference>
<dbReference type="InterPro" id="IPR028357">
    <property type="entry name" value="UDPglc_DH_bac"/>
</dbReference>
<dbReference type="GO" id="GO:0000271">
    <property type="term" value="P:polysaccharide biosynthetic process"/>
    <property type="evidence" value="ECO:0007669"/>
    <property type="project" value="InterPro"/>
</dbReference>
<dbReference type="PANTHER" id="PTHR43750">
    <property type="entry name" value="UDP-GLUCOSE 6-DEHYDROGENASE TUAD"/>
    <property type="match status" value="1"/>
</dbReference>
<feature type="binding site" evidence="10">
    <location>
        <position position="269"/>
    </location>
    <ligand>
        <name>substrate</name>
    </ligand>
</feature>
<dbReference type="Pfam" id="PF00984">
    <property type="entry name" value="UDPG_MGDP_dh"/>
    <property type="match status" value="1"/>
</dbReference>
<feature type="binding site" evidence="11">
    <location>
        <position position="35"/>
    </location>
    <ligand>
        <name>NAD(+)</name>
        <dbReference type="ChEBI" id="CHEBI:57540"/>
    </ligand>
</feature>
<evidence type="ECO:0000259" key="12">
    <source>
        <dbReference type="SMART" id="SM00984"/>
    </source>
</evidence>
<dbReference type="EMBL" id="JACHIB010000005">
    <property type="protein sequence ID" value="MBB6083033.1"/>
    <property type="molecule type" value="Genomic_DNA"/>
</dbReference>
<dbReference type="Pfam" id="PF03721">
    <property type="entry name" value="UDPG_MGDP_dh_N"/>
    <property type="match status" value="1"/>
</dbReference>
<dbReference type="SUPFAM" id="SSF48179">
    <property type="entry name" value="6-phosphogluconate dehydrogenase C-terminal domain-like"/>
    <property type="match status" value="1"/>
</dbReference>
<dbReference type="Gene3D" id="1.20.5.100">
    <property type="entry name" value="Cytochrome c1, transmembrane anchor, C-terminal"/>
    <property type="match status" value="1"/>
</dbReference>
<accession>A0A7W9TLQ2</accession>
<dbReference type="GO" id="GO:0006065">
    <property type="term" value="P:UDP-glucuronate biosynthetic process"/>
    <property type="evidence" value="ECO:0007669"/>
    <property type="project" value="UniProtKB-UniPathway"/>
</dbReference>
<gene>
    <name evidence="13" type="ORF">HNR28_001068</name>
</gene>
<feature type="binding site" evidence="11">
    <location>
        <position position="123"/>
    </location>
    <ligand>
        <name>NAD(+)</name>
        <dbReference type="ChEBI" id="CHEBI:57540"/>
    </ligand>
</feature>
<dbReference type="InterPro" id="IPR014026">
    <property type="entry name" value="UDP-Glc/GDP-Man_DH_dimer"/>
</dbReference>
<comment type="pathway">
    <text evidence="1">Nucleotide-sugar biosynthesis; UDP-alpha-D-glucuronate biosynthesis; UDP-alpha-D-glucuronate from UDP-alpha-D-glucose: step 1/1.</text>
</comment>
<dbReference type="RefSeq" id="WP_043683745.1">
    <property type="nucleotide sequence ID" value="NZ_JACHIB010000005.1"/>
</dbReference>
<dbReference type="SUPFAM" id="SSF51735">
    <property type="entry name" value="NAD(P)-binding Rossmann-fold domains"/>
    <property type="match status" value="1"/>
</dbReference>
<comment type="catalytic activity">
    <reaction evidence="7 8">
        <text>UDP-alpha-D-glucose + 2 NAD(+) + H2O = UDP-alpha-D-glucuronate + 2 NADH + 3 H(+)</text>
        <dbReference type="Rhea" id="RHEA:23596"/>
        <dbReference type="ChEBI" id="CHEBI:15377"/>
        <dbReference type="ChEBI" id="CHEBI:15378"/>
        <dbReference type="ChEBI" id="CHEBI:57540"/>
        <dbReference type="ChEBI" id="CHEBI:57945"/>
        <dbReference type="ChEBI" id="CHEBI:58052"/>
        <dbReference type="ChEBI" id="CHEBI:58885"/>
        <dbReference type="EC" id="1.1.1.22"/>
    </reaction>
</comment>
<evidence type="ECO:0000256" key="6">
    <source>
        <dbReference type="ARBA" id="ARBA00023027"/>
    </source>
</evidence>
<dbReference type="EC" id="1.1.1.22" evidence="3 8"/>
<evidence type="ECO:0000256" key="8">
    <source>
        <dbReference type="PIRNR" id="PIRNR000124"/>
    </source>
</evidence>
<feature type="binding site" evidence="10">
    <location>
        <position position="216"/>
    </location>
    <ligand>
        <name>substrate</name>
    </ligand>
</feature>
<evidence type="ECO:0000256" key="3">
    <source>
        <dbReference type="ARBA" id="ARBA00012954"/>
    </source>
</evidence>
<dbReference type="PANTHER" id="PTHR43750:SF3">
    <property type="entry name" value="UDP-GLUCOSE 6-DEHYDROGENASE TUAD"/>
    <property type="match status" value="1"/>
</dbReference>
<feature type="binding site" evidence="11">
    <location>
        <position position="275"/>
    </location>
    <ligand>
        <name>NAD(+)</name>
        <dbReference type="ChEBI" id="CHEBI:57540"/>
    </ligand>
</feature>
<keyword evidence="5 8" id="KW-0560">Oxidoreductase</keyword>
<feature type="active site" description="Nucleophile" evidence="9">
    <location>
        <position position="272"/>
    </location>
</feature>
<dbReference type="InterPro" id="IPR036291">
    <property type="entry name" value="NAD(P)-bd_dom_sf"/>
</dbReference>
<feature type="binding site" evidence="11">
    <location>
        <position position="88"/>
    </location>
    <ligand>
        <name>NAD(+)</name>
        <dbReference type="ChEBI" id="CHEBI:57540"/>
    </ligand>
</feature>
<feature type="binding site" evidence="10">
    <location>
        <begin position="261"/>
        <end position="265"/>
    </location>
    <ligand>
        <name>substrate</name>
    </ligand>
</feature>
<feature type="binding site" evidence="11">
    <location>
        <position position="30"/>
    </location>
    <ligand>
        <name>NAD(+)</name>
        <dbReference type="ChEBI" id="CHEBI:57540"/>
    </ligand>
</feature>
<organism evidence="13 14">
    <name type="scientific">Castellaniella defragrans</name>
    <name type="common">Alcaligenes defragrans</name>
    <dbReference type="NCBI Taxonomy" id="75697"/>
    <lineage>
        <taxon>Bacteria</taxon>
        <taxon>Pseudomonadati</taxon>
        <taxon>Pseudomonadota</taxon>
        <taxon>Betaproteobacteria</taxon>
        <taxon>Burkholderiales</taxon>
        <taxon>Alcaligenaceae</taxon>
        <taxon>Castellaniella</taxon>
    </lineage>
</organism>
<evidence type="ECO:0000256" key="7">
    <source>
        <dbReference type="ARBA" id="ARBA00047473"/>
    </source>
</evidence>
<comment type="caution">
    <text evidence="13">The sequence shown here is derived from an EMBL/GenBank/DDBJ whole genome shotgun (WGS) entry which is preliminary data.</text>
</comment>
<dbReference type="PIRSF" id="PIRSF500134">
    <property type="entry name" value="UDPglc_DH_bac"/>
    <property type="match status" value="1"/>
</dbReference>
<feature type="binding site" evidence="11">
    <location>
        <position position="340"/>
    </location>
    <ligand>
        <name>NAD(+)</name>
        <dbReference type="ChEBI" id="CHEBI:57540"/>
    </ligand>
</feature>
<keyword evidence="6 8" id="KW-0520">NAD</keyword>
<dbReference type="InterPro" id="IPR008927">
    <property type="entry name" value="6-PGluconate_DH-like_C_sf"/>
</dbReference>
<evidence type="ECO:0000256" key="5">
    <source>
        <dbReference type="ARBA" id="ARBA00023002"/>
    </source>
</evidence>
<proteinExistence type="inferred from homology"/>
<dbReference type="SUPFAM" id="SSF52413">
    <property type="entry name" value="UDP-glucose/GDP-mannose dehydrogenase C-terminal domain"/>
    <property type="match status" value="1"/>
</dbReference>
<evidence type="ECO:0000256" key="4">
    <source>
        <dbReference type="ARBA" id="ARBA00015132"/>
    </source>
</evidence>
<dbReference type="InterPro" id="IPR017476">
    <property type="entry name" value="UDP-Glc/GDP-Man"/>
</dbReference>
<feature type="binding site" evidence="11">
    <location>
        <position position="164"/>
    </location>
    <ligand>
        <name>NAD(+)</name>
        <dbReference type="ChEBI" id="CHEBI:57540"/>
    </ligand>
</feature>
<evidence type="ECO:0000256" key="9">
    <source>
        <dbReference type="PIRSR" id="PIRSR500134-1"/>
    </source>
</evidence>
<evidence type="ECO:0000256" key="2">
    <source>
        <dbReference type="ARBA" id="ARBA00006601"/>
    </source>
</evidence>
<evidence type="ECO:0000313" key="13">
    <source>
        <dbReference type="EMBL" id="MBB6083033.1"/>
    </source>
</evidence>
<dbReference type="InterPro" id="IPR001732">
    <property type="entry name" value="UDP-Glc/GDP-Man_DH_N"/>
</dbReference>
<dbReference type="Pfam" id="PF03720">
    <property type="entry name" value="UDPG_MGDP_dh_C"/>
    <property type="match status" value="1"/>
</dbReference>
<evidence type="ECO:0000256" key="1">
    <source>
        <dbReference type="ARBA" id="ARBA00004701"/>
    </source>
</evidence>
<evidence type="ECO:0000256" key="11">
    <source>
        <dbReference type="PIRSR" id="PIRSR500134-3"/>
    </source>
</evidence>
<dbReference type="AlphaFoldDB" id="A0A7W9TLQ2"/>
<dbReference type="GO" id="GO:0051287">
    <property type="term" value="F:NAD binding"/>
    <property type="evidence" value="ECO:0007669"/>
    <property type="project" value="InterPro"/>
</dbReference>